<protein>
    <submittedName>
        <fullName evidence="1">Uncharacterized protein</fullName>
    </submittedName>
</protein>
<reference evidence="1 2" key="1">
    <citation type="journal article" date="2023" name="Plants (Basel)">
        <title>Bridging the Gap: Combining Genomics and Transcriptomics Approaches to Understand Stylosanthes scabra, an Orphan Legume from the Brazilian Caatinga.</title>
        <authorList>
            <person name="Ferreira-Neto J.R.C."/>
            <person name="da Silva M.D."/>
            <person name="Binneck E."/>
            <person name="de Melo N.F."/>
            <person name="da Silva R.H."/>
            <person name="de Melo A.L.T.M."/>
            <person name="Pandolfi V."/>
            <person name="Bustamante F.O."/>
            <person name="Brasileiro-Vidal A.C."/>
            <person name="Benko-Iseppon A.M."/>
        </authorList>
    </citation>
    <scope>NUCLEOTIDE SEQUENCE [LARGE SCALE GENOMIC DNA]</scope>
    <source>
        <tissue evidence="1">Leaves</tissue>
    </source>
</reference>
<evidence type="ECO:0000313" key="1">
    <source>
        <dbReference type="EMBL" id="MED6159360.1"/>
    </source>
</evidence>
<name>A0ABU6UDM3_9FABA</name>
<dbReference type="Proteomes" id="UP001341840">
    <property type="component" value="Unassembled WGS sequence"/>
</dbReference>
<proteinExistence type="predicted"/>
<comment type="caution">
    <text evidence="1">The sequence shown here is derived from an EMBL/GenBank/DDBJ whole genome shotgun (WGS) entry which is preliminary data.</text>
</comment>
<sequence>MKSEEASGNKVIDLTEGRCCGKEVSLEDATKFTKSQKELHGFDGAEDLSLVWCEHYPFTIVADEHFQSKANLDLLGKVGKVDVARYMQVQATRFMCITHGLEIQALEEEALQKKKFDSLQETMELERKLRIAVE</sequence>
<accession>A0ABU6UDM3</accession>
<dbReference type="EMBL" id="JASCZI010121060">
    <property type="protein sequence ID" value="MED6159360.1"/>
    <property type="molecule type" value="Genomic_DNA"/>
</dbReference>
<evidence type="ECO:0000313" key="2">
    <source>
        <dbReference type="Proteomes" id="UP001341840"/>
    </source>
</evidence>
<organism evidence="1 2">
    <name type="scientific">Stylosanthes scabra</name>
    <dbReference type="NCBI Taxonomy" id="79078"/>
    <lineage>
        <taxon>Eukaryota</taxon>
        <taxon>Viridiplantae</taxon>
        <taxon>Streptophyta</taxon>
        <taxon>Embryophyta</taxon>
        <taxon>Tracheophyta</taxon>
        <taxon>Spermatophyta</taxon>
        <taxon>Magnoliopsida</taxon>
        <taxon>eudicotyledons</taxon>
        <taxon>Gunneridae</taxon>
        <taxon>Pentapetalae</taxon>
        <taxon>rosids</taxon>
        <taxon>fabids</taxon>
        <taxon>Fabales</taxon>
        <taxon>Fabaceae</taxon>
        <taxon>Papilionoideae</taxon>
        <taxon>50 kb inversion clade</taxon>
        <taxon>dalbergioids sensu lato</taxon>
        <taxon>Dalbergieae</taxon>
        <taxon>Pterocarpus clade</taxon>
        <taxon>Stylosanthes</taxon>
    </lineage>
</organism>
<gene>
    <name evidence="1" type="ORF">PIB30_041596</name>
</gene>
<keyword evidence="2" id="KW-1185">Reference proteome</keyword>